<keyword evidence="2" id="KW-1185">Reference proteome</keyword>
<accession>G4SXR7</accession>
<proteinExistence type="predicted"/>
<organism evidence="1 2">
    <name type="scientific">Methylotuvimicrobium alcaliphilum (strain DSM 19304 / NCIMB 14124 / VKM B-2133 / 20Z)</name>
    <name type="common">Methylomicrobium alcaliphilum</name>
    <dbReference type="NCBI Taxonomy" id="1091494"/>
    <lineage>
        <taxon>Bacteria</taxon>
        <taxon>Pseudomonadati</taxon>
        <taxon>Pseudomonadota</taxon>
        <taxon>Gammaproteobacteria</taxon>
        <taxon>Methylococcales</taxon>
        <taxon>Methylococcaceae</taxon>
        <taxon>Methylotuvimicrobium</taxon>
    </lineage>
</organism>
<reference evidence="2" key="1">
    <citation type="journal article" date="2012" name="J. Bacteriol.">
        <title>Genome sequence of the haloalkaliphilic methanotrophic bacterium Methylomicrobium alcaliphilum 20Z.</title>
        <authorList>
            <person name="Vuilleumier S."/>
            <person name="Khmelenina V.N."/>
            <person name="Bringel F."/>
            <person name="Reshetnikov A.S."/>
            <person name="Lajus A."/>
            <person name="Mangenot S."/>
            <person name="Rouy Z."/>
            <person name="Op den Camp H.J."/>
            <person name="Jetten M.S."/>
            <person name="Dispirito A.A."/>
            <person name="Dunfield P."/>
            <person name="Klotz M.G."/>
            <person name="Semrau J.D."/>
            <person name="Stein L.Y."/>
            <person name="Barbe V."/>
            <person name="Medigue C."/>
            <person name="Trotsenko Y.A."/>
            <person name="Kalyuzhnaya M.G."/>
        </authorList>
    </citation>
    <scope>NUCLEOTIDE SEQUENCE [LARGE SCALE GENOMIC DNA]</scope>
    <source>
        <strain evidence="2">DSM 19304 / NCIMB 14124 / VKM B-2133 / 20Z</strain>
    </source>
</reference>
<gene>
    <name evidence="1" type="ordered locus">MEALZ_1423</name>
</gene>
<dbReference type="HOGENOM" id="CLU_3045185_0_0_6"/>
<name>G4SXR7_META2</name>
<sequence length="54" mass="6085">MVRQAHHERLNLMAVTQSVGTIIVGGLNSYRLSHTIIGDLQHIFNLYLIRIAIS</sequence>
<dbReference type="KEGG" id="mah:MEALZ_1423"/>
<dbReference type="Proteomes" id="UP000008315">
    <property type="component" value="Chromosome"/>
</dbReference>
<evidence type="ECO:0000313" key="1">
    <source>
        <dbReference type="EMBL" id="CCE23111.1"/>
    </source>
</evidence>
<dbReference type="AlphaFoldDB" id="G4SXR7"/>
<protein>
    <submittedName>
        <fullName evidence="1">Uncharacterized protein</fullName>
    </submittedName>
</protein>
<dbReference type="EMBL" id="FO082060">
    <property type="protein sequence ID" value="CCE23111.1"/>
    <property type="molecule type" value="Genomic_DNA"/>
</dbReference>
<evidence type="ECO:0000313" key="2">
    <source>
        <dbReference type="Proteomes" id="UP000008315"/>
    </source>
</evidence>